<dbReference type="InterPro" id="IPR007889">
    <property type="entry name" value="HTH_Psq"/>
</dbReference>
<evidence type="ECO:0000256" key="8">
    <source>
        <dbReference type="ARBA" id="ARBA00022670"/>
    </source>
</evidence>
<feature type="compositionally biased region" description="Low complexity" evidence="13">
    <location>
        <begin position="573"/>
        <end position="582"/>
    </location>
</feature>
<feature type="compositionally biased region" description="Polar residues" evidence="13">
    <location>
        <begin position="291"/>
        <end position="301"/>
    </location>
</feature>
<feature type="compositionally biased region" description="Low complexity" evidence="13">
    <location>
        <begin position="82"/>
        <end position="95"/>
    </location>
</feature>
<keyword evidence="12" id="KW-0482">Metalloprotease</keyword>
<sequence length="1409" mass="152263">MVEPTVSSDSDTMEKMKSLIKDSARNSQSSSENIYEDKADVIGSSFSFLLKPLASVEHEPAESSSVLNPNIQFRPSLPPPVQTSVQLTSQTTPLSHSTQSQGSGISVLGSVGCSETESRPTSPVGSKAHSSPSVSSTNSTLLTGGPIPTRRPRHKPGERRELLTRAVEDVLNLKISMRRAAQKYNLAKSSLCDFVRKNKISLPNLRFKSCPSAPDTSATTSATRIPTGALKRMLPDGEDASDANALPSKVTCGAGRKLQSDSVVSNMTPLMFNANDGYENVHEQLLGRTGFSETGNTNSRDSWAEDEGRDMNPSVSESLFQLPRSAAYLGNGPSSVRSSASSFPKSNRIESPWHNSAGLPTQVPMRSWSAHNKPVASTPAVSNYTTNPFDRKLPFNSLAQLRHTIEAQNRLIEHNMRSLVEETEATDFTSSSLSHSNLVENGPEQSLVNDLKHQGERFCDTSFSLSDSRGNLVGSSSLQSDNSLNKVHFQANVVGSVNDSAENSNNTSVGSNDAQHIPTLPLSCATSCDSVENICCFSETLTTSTPADVHSLIHSFPANFPENLAVTSTNPPSSRNEASLSSRSRDTRSSYCALDPSLDMSVQSNLTSTSDTSFANSITQPIIGGTVSSSIPTTPCPSLASILSTDFSSINQTAVASLLLHHLRSFQPVPLSVPPLPNLMGYSNTMPFPVSTPMNPNAQSLFPADLHMSASPSDLSQTSTSSAARSATTRLSTGQSQTMPSVTSVFNHLATNLPTTDLLQQLNLDGVQQLFYRQLQPRLSTDLTTPSATLAAALAAQLLPHFSGQASVHSLVSGPMDESITNMDCTRTKIGPKTCQPNFEWRNLVANLVASFNSKIQTSLSSTGPATTNSFVPPFVTENANNNHNSHHLPYTQTTRAGSQFSQLSTTTYSPNEQEMNKIGPHARGLVDFINKSPSPFHAVQTACELLSENGFRELKEGDPWRLKPLDCVFLRKNGTTVMAAAIGGKFKPGNGFHLIGAHTDSPCLRLKPVSDRPKEGYTQLGVETYGGGLWYTWFDRELKVAGRAVLVDPNGRLEERLVHIDRPIACVPSLAIHLNQEVRSQGFLPNLEQHMAPILCTTLMDQVNHDEELPCIGPDCSLDPSVAASGVQPSGGSNRKRRHPAGLLSQIAEHLSLDDSREPIELELYLADYQPARIGGLHNEFIHAPRLDNLFNAYTGICGLVESLDSLPNESCLRIVCLYDHEEVGSTSAQGANSAHTLNILRRMAHVLATDKHLISIDSDEIVTSVTHFEESLSKSFLLSADQAHAVHPSYCDRHEANHKPQLHGGLVLKCNSNQRYATNALTAAVVRQVASLAKVPVQEFTPRQDMHCGTTIGPLLASQLGVPTADVGFAQLAMHSCRELCCTTSCGQAVQFYSTFFEQMPKIWPPN</sequence>
<feature type="region of interest" description="Disordered" evidence="13">
    <location>
        <begin position="707"/>
        <end position="738"/>
    </location>
</feature>
<dbReference type="Pfam" id="PF02127">
    <property type="entry name" value="Peptidase_M18"/>
    <property type="match status" value="1"/>
</dbReference>
<keyword evidence="8" id="KW-0645">Protease</keyword>
<dbReference type="OrthoDB" id="9880441at2759"/>
<feature type="region of interest" description="Disordered" evidence="13">
    <location>
        <begin position="333"/>
        <end position="357"/>
    </location>
</feature>
<proteinExistence type="inferred from homology"/>
<evidence type="ECO:0000256" key="9">
    <source>
        <dbReference type="ARBA" id="ARBA00022723"/>
    </source>
</evidence>
<dbReference type="GO" id="GO:0008270">
    <property type="term" value="F:zinc ion binding"/>
    <property type="evidence" value="ECO:0007669"/>
    <property type="project" value="InterPro"/>
</dbReference>
<dbReference type="EC" id="3.4.11.21" evidence="5"/>
<gene>
    <name evidence="15" type="ORF">PHET_00636</name>
</gene>
<feature type="domain" description="HTH psq-type" evidence="14">
    <location>
        <begin position="160"/>
        <end position="196"/>
    </location>
</feature>
<feature type="region of interest" description="Disordered" evidence="13">
    <location>
        <begin position="564"/>
        <end position="588"/>
    </location>
</feature>
<dbReference type="SUPFAM" id="SSF53187">
    <property type="entry name" value="Zn-dependent exopeptidases"/>
    <property type="match status" value="1"/>
</dbReference>
<feature type="region of interest" description="Disordered" evidence="13">
    <location>
        <begin position="289"/>
        <end position="315"/>
    </location>
</feature>
<dbReference type="PRINTS" id="PR00932">
    <property type="entry name" value="AMINO1PTASE"/>
</dbReference>
<evidence type="ECO:0000256" key="7">
    <source>
        <dbReference type="ARBA" id="ARBA00022438"/>
    </source>
</evidence>
<dbReference type="InterPro" id="IPR023358">
    <property type="entry name" value="Peptidase_M18_dom2"/>
</dbReference>
<keyword evidence="7" id="KW-0031">Aminopeptidase</keyword>
<dbReference type="PANTHER" id="PTHR28570">
    <property type="entry name" value="ASPARTYL AMINOPEPTIDASE"/>
    <property type="match status" value="1"/>
</dbReference>
<dbReference type="EMBL" id="LUCH01000372">
    <property type="protein sequence ID" value="KAF5405319.1"/>
    <property type="molecule type" value="Genomic_DNA"/>
</dbReference>
<feature type="compositionally biased region" description="Low complexity" evidence="13">
    <location>
        <begin position="130"/>
        <end position="146"/>
    </location>
</feature>
<keyword evidence="11" id="KW-0862">Zinc</keyword>
<keyword evidence="9" id="KW-0479">Metal-binding</keyword>
<keyword evidence="16" id="KW-1185">Reference proteome</keyword>
<keyword evidence="10" id="KW-0378">Hydrolase</keyword>
<feature type="region of interest" description="Disordered" evidence="13">
    <location>
        <begin position="1"/>
        <end position="32"/>
    </location>
</feature>
<evidence type="ECO:0000313" key="15">
    <source>
        <dbReference type="EMBL" id="KAF5405319.1"/>
    </source>
</evidence>
<dbReference type="Pfam" id="PF05225">
    <property type="entry name" value="HTH_psq"/>
    <property type="match status" value="1"/>
</dbReference>
<comment type="cofactor">
    <cofactor evidence="2">
        <name>Zn(2+)</name>
        <dbReference type="ChEBI" id="CHEBI:29105"/>
    </cofactor>
</comment>
<evidence type="ECO:0000256" key="11">
    <source>
        <dbReference type="ARBA" id="ARBA00022833"/>
    </source>
</evidence>
<evidence type="ECO:0000256" key="2">
    <source>
        <dbReference type="ARBA" id="ARBA00001947"/>
    </source>
</evidence>
<evidence type="ECO:0000259" key="14">
    <source>
        <dbReference type="Pfam" id="PF05225"/>
    </source>
</evidence>
<dbReference type="GO" id="GO:0005737">
    <property type="term" value="C:cytoplasm"/>
    <property type="evidence" value="ECO:0007669"/>
    <property type="project" value="UniProtKB-ARBA"/>
</dbReference>
<feature type="compositionally biased region" description="Basic and acidic residues" evidence="13">
    <location>
        <begin position="12"/>
        <end position="24"/>
    </location>
</feature>
<dbReference type="Gene3D" id="3.40.630.10">
    <property type="entry name" value="Zn peptidases"/>
    <property type="match status" value="1"/>
</dbReference>
<comment type="subunit">
    <text evidence="4">Tetrahedron-shaped homododecamer built from six homodimers.</text>
</comment>
<evidence type="ECO:0000256" key="10">
    <source>
        <dbReference type="ARBA" id="ARBA00022801"/>
    </source>
</evidence>
<evidence type="ECO:0000256" key="12">
    <source>
        <dbReference type="ARBA" id="ARBA00023049"/>
    </source>
</evidence>
<evidence type="ECO:0000256" key="3">
    <source>
        <dbReference type="ARBA" id="ARBA00008290"/>
    </source>
</evidence>
<dbReference type="CDD" id="cd05658">
    <property type="entry name" value="M18_DAP"/>
    <property type="match status" value="1"/>
</dbReference>
<evidence type="ECO:0000313" key="16">
    <source>
        <dbReference type="Proteomes" id="UP000748531"/>
    </source>
</evidence>
<evidence type="ECO:0000256" key="13">
    <source>
        <dbReference type="SAM" id="MobiDB-lite"/>
    </source>
</evidence>
<dbReference type="GO" id="GO:0003677">
    <property type="term" value="F:DNA binding"/>
    <property type="evidence" value="ECO:0007669"/>
    <property type="project" value="InterPro"/>
</dbReference>
<comment type="caution">
    <text evidence="15">The sequence shown here is derived from an EMBL/GenBank/DDBJ whole genome shotgun (WGS) entry which is preliminary data.</text>
</comment>
<dbReference type="FunFam" id="2.30.250.10:FF:000001">
    <property type="entry name" value="Aspartyl aminopeptidase 1"/>
    <property type="match status" value="1"/>
</dbReference>
<dbReference type="GO" id="GO:0004177">
    <property type="term" value="F:aminopeptidase activity"/>
    <property type="evidence" value="ECO:0007669"/>
    <property type="project" value="UniProtKB-KW"/>
</dbReference>
<feature type="compositionally biased region" description="Polar residues" evidence="13">
    <location>
        <begin position="113"/>
        <end position="124"/>
    </location>
</feature>
<dbReference type="NCBIfam" id="NF002759">
    <property type="entry name" value="PRK02813.1"/>
    <property type="match status" value="1"/>
</dbReference>
<dbReference type="PANTHER" id="PTHR28570:SF3">
    <property type="entry name" value="ASPARTYL AMINOPEPTIDASE"/>
    <property type="match status" value="1"/>
</dbReference>
<evidence type="ECO:0000256" key="6">
    <source>
        <dbReference type="ARBA" id="ARBA00015118"/>
    </source>
</evidence>
<dbReference type="SUPFAM" id="SSF101821">
    <property type="entry name" value="Aminopeptidase/glucanase lid domain"/>
    <property type="match status" value="1"/>
</dbReference>
<dbReference type="Gene3D" id="2.30.250.10">
    <property type="entry name" value="Aminopeptidase i, Domain 2"/>
    <property type="match status" value="1"/>
</dbReference>
<dbReference type="GO" id="GO:0006508">
    <property type="term" value="P:proteolysis"/>
    <property type="evidence" value="ECO:0007669"/>
    <property type="project" value="UniProtKB-KW"/>
</dbReference>
<feature type="compositionally biased region" description="Polar residues" evidence="13">
    <location>
        <begin position="1"/>
        <end position="10"/>
    </location>
</feature>
<dbReference type="Proteomes" id="UP000748531">
    <property type="component" value="Unassembled WGS sequence"/>
</dbReference>
<feature type="compositionally biased region" description="Low complexity" evidence="13">
    <location>
        <begin position="334"/>
        <end position="346"/>
    </location>
</feature>
<evidence type="ECO:0000256" key="5">
    <source>
        <dbReference type="ARBA" id="ARBA00011965"/>
    </source>
</evidence>
<comment type="similarity">
    <text evidence="3">Belongs to the peptidase M18 family.</text>
</comment>
<name>A0A8J4TI42_9TREM</name>
<protein>
    <recommendedName>
        <fullName evidence="6">Aspartyl aminopeptidase</fullName>
        <ecNumber evidence="5">3.4.11.21</ecNumber>
    </recommendedName>
</protein>
<reference evidence="15" key="1">
    <citation type="submission" date="2019-05" db="EMBL/GenBank/DDBJ databases">
        <title>Annotation for the trematode Paragonimus heterotremus.</title>
        <authorList>
            <person name="Choi Y.-J."/>
        </authorList>
    </citation>
    <scope>NUCLEOTIDE SEQUENCE</scope>
    <source>
        <strain evidence="15">LC</strain>
    </source>
</reference>
<feature type="compositionally biased region" description="Low complexity" evidence="13">
    <location>
        <begin position="709"/>
        <end position="733"/>
    </location>
</feature>
<dbReference type="InterPro" id="IPR001948">
    <property type="entry name" value="Peptidase_M18"/>
</dbReference>
<feature type="region of interest" description="Disordered" evidence="13">
    <location>
        <begin position="68"/>
        <end position="161"/>
    </location>
</feature>
<accession>A0A8J4TI42</accession>
<dbReference type="GO" id="GO:0008237">
    <property type="term" value="F:metallopeptidase activity"/>
    <property type="evidence" value="ECO:0007669"/>
    <property type="project" value="UniProtKB-KW"/>
</dbReference>
<comment type="catalytic activity">
    <reaction evidence="1">
        <text>Release of an N-terminal aspartate or glutamate from a peptide, with a preference for aspartate.</text>
        <dbReference type="EC" id="3.4.11.21"/>
    </reaction>
</comment>
<evidence type="ECO:0000256" key="1">
    <source>
        <dbReference type="ARBA" id="ARBA00001335"/>
    </source>
</evidence>
<organism evidence="15 16">
    <name type="scientific">Paragonimus heterotremus</name>
    <dbReference type="NCBI Taxonomy" id="100268"/>
    <lineage>
        <taxon>Eukaryota</taxon>
        <taxon>Metazoa</taxon>
        <taxon>Spiralia</taxon>
        <taxon>Lophotrochozoa</taxon>
        <taxon>Platyhelminthes</taxon>
        <taxon>Trematoda</taxon>
        <taxon>Digenea</taxon>
        <taxon>Plagiorchiida</taxon>
        <taxon>Troglotremata</taxon>
        <taxon>Troglotrematidae</taxon>
        <taxon>Paragonimus</taxon>
    </lineage>
</organism>
<evidence type="ECO:0000256" key="4">
    <source>
        <dbReference type="ARBA" id="ARBA00011395"/>
    </source>
</evidence>